<gene>
    <name evidence="1" type="ORF">ACFPWU_09520</name>
</gene>
<dbReference type="Proteomes" id="UP001596098">
    <property type="component" value="Unassembled WGS sequence"/>
</dbReference>
<evidence type="ECO:0000313" key="1">
    <source>
        <dbReference type="EMBL" id="MFC6153895.1"/>
    </source>
</evidence>
<comment type="caution">
    <text evidence="1">The sequence shown here is derived from an EMBL/GenBank/DDBJ whole genome shotgun (WGS) entry which is preliminary data.</text>
</comment>
<keyword evidence="2" id="KW-1185">Reference proteome</keyword>
<reference evidence="2" key="1">
    <citation type="journal article" date="2019" name="Int. J. Syst. Evol. Microbiol.">
        <title>The Global Catalogue of Microorganisms (GCM) 10K type strain sequencing project: providing services to taxonomists for standard genome sequencing and annotation.</title>
        <authorList>
            <consortium name="The Broad Institute Genomics Platform"/>
            <consortium name="The Broad Institute Genome Sequencing Center for Infectious Disease"/>
            <person name="Wu L."/>
            <person name="Ma J."/>
        </authorList>
    </citation>
    <scope>NUCLEOTIDE SEQUENCE [LARGE SCALE GENOMIC DNA]</scope>
    <source>
        <strain evidence="2">DFY28</strain>
    </source>
</reference>
<sequence>MNDDDLLALLDTTLGDVLSAAGFSPAQGGWDGVTFFCDADAFCRAFTWLPQAKPEGWMRGATIDVVLEFDQTTGLLARAYLEGKTLASTLYGLRQGGLSADLKSAFGKPLDEALPVLRDALVAVFTEPEESLTSEPFVAPA</sequence>
<dbReference type="RefSeq" id="WP_128221875.1">
    <property type="nucleotide sequence ID" value="NZ_CP034929.1"/>
</dbReference>
<name>A0ABW1QZ53_9ACTN</name>
<evidence type="ECO:0008006" key="3">
    <source>
        <dbReference type="Google" id="ProtNLM"/>
    </source>
</evidence>
<protein>
    <recommendedName>
        <fullName evidence="3">YbjN domain-containing protein</fullName>
    </recommendedName>
</protein>
<proteinExistence type="predicted"/>
<organism evidence="1 2">
    <name type="scientific">Nocardioides yefusunii</name>
    <dbReference type="NCBI Taxonomy" id="2500546"/>
    <lineage>
        <taxon>Bacteria</taxon>
        <taxon>Bacillati</taxon>
        <taxon>Actinomycetota</taxon>
        <taxon>Actinomycetes</taxon>
        <taxon>Propionibacteriales</taxon>
        <taxon>Nocardioidaceae</taxon>
        <taxon>Nocardioides</taxon>
    </lineage>
</organism>
<evidence type="ECO:0000313" key="2">
    <source>
        <dbReference type="Proteomes" id="UP001596098"/>
    </source>
</evidence>
<accession>A0ABW1QZ53</accession>
<dbReference type="EMBL" id="JBHSQI010000005">
    <property type="protein sequence ID" value="MFC6153895.1"/>
    <property type="molecule type" value="Genomic_DNA"/>
</dbReference>